<name>A0A150LEH0_9BACI</name>
<dbReference type="PATRIC" id="fig|301148.3.peg.1425"/>
<reference evidence="2 3" key="1">
    <citation type="submission" date="2016-01" db="EMBL/GenBank/DDBJ databases">
        <title>Draft Genome Sequences of Seven Thermophilic Sporeformers Isolated from Foods.</title>
        <authorList>
            <person name="Berendsen E.M."/>
            <person name="Wells-Bennik M.H."/>
            <person name="Krawcyk A.O."/>
            <person name="De Jong A."/>
            <person name="Holsappel S."/>
            <person name="Eijlander R.T."/>
            <person name="Kuipers O.P."/>
        </authorList>
    </citation>
    <scope>NUCLEOTIDE SEQUENCE [LARGE SCALE GENOMIC DNA]</scope>
    <source>
        <strain evidence="2 3">B4135</strain>
    </source>
</reference>
<dbReference type="RefSeq" id="WP_061569763.1">
    <property type="nucleotide sequence ID" value="NZ_LQYT01000117.1"/>
</dbReference>
<organism evidence="2 3">
    <name type="scientific">Caldibacillus debilis</name>
    <dbReference type="NCBI Taxonomy" id="301148"/>
    <lineage>
        <taxon>Bacteria</taxon>
        <taxon>Bacillati</taxon>
        <taxon>Bacillota</taxon>
        <taxon>Bacilli</taxon>
        <taxon>Bacillales</taxon>
        <taxon>Bacillaceae</taxon>
        <taxon>Caldibacillus</taxon>
    </lineage>
</organism>
<dbReference type="SUPFAM" id="SSF55154">
    <property type="entry name" value="CYTH-like phosphatases"/>
    <property type="match status" value="1"/>
</dbReference>
<dbReference type="CDD" id="cd07762">
    <property type="entry name" value="CYTH-like_Pase_1"/>
    <property type="match status" value="1"/>
</dbReference>
<evidence type="ECO:0000259" key="1">
    <source>
        <dbReference type="PROSITE" id="PS51707"/>
    </source>
</evidence>
<dbReference type="SMART" id="SM01118">
    <property type="entry name" value="CYTH"/>
    <property type="match status" value="1"/>
</dbReference>
<dbReference type="Gene3D" id="2.40.320.10">
    <property type="entry name" value="Hypothetical Protein Pfu-838710-001"/>
    <property type="match status" value="1"/>
</dbReference>
<accession>A0A150LEH0</accession>
<dbReference type="EMBL" id="LQYT01000117">
    <property type="protein sequence ID" value="KYD10645.1"/>
    <property type="molecule type" value="Genomic_DNA"/>
</dbReference>
<dbReference type="Proteomes" id="UP000075683">
    <property type="component" value="Unassembled WGS sequence"/>
</dbReference>
<dbReference type="InterPro" id="IPR009195">
    <property type="entry name" value="Uncharacterised_YjbK"/>
</dbReference>
<dbReference type="PROSITE" id="PS51707">
    <property type="entry name" value="CYTH"/>
    <property type="match status" value="1"/>
</dbReference>
<feature type="domain" description="CYTH" evidence="1">
    <location>
        <begin position="3"/>
        <end position="191"/>
    </location>
</feature>
<dbReference type="AlphaFoldDB" id="A0A150LEH0"/>
<proteinExistence type="predicted"/>
<comment type="caution">
    <text evidence="2">The sequence shown here is derived from an EMBL/GenBank/DDBJ whole genome shotgun (WGS) entry which is preliminary data.</text>
</comment>
<dbReference type="Pfam" id="PF01928">
    <property type="entry name" value="CYTH"/>
    <property type="match status" value="1"/>
</dbReference>
<dbReference type="InterPro" id="IPR033469">
    <property type="entry name" value="CYTH-like_dom_sf"/>
</dbReference>
<dbReference type="InterPro" id="IPR023577">
    <property type="entry name" value="CYTH_domain"/>
</dbReference>
<evidence type="ECO:0000313" key="3">
    <source>
        <dbReference type="Proteomes" id="UP000075683"/>
    </source>
</evidence>
<dbReference type="STRING" id="301148.B4135_3446"/>
<evidence type="ECO:0000313" key="2">
    <source>
        <dbReference type="EMBL" id="KYD10645.1"/>
    </source>
</evidence>
<dbReference type="PIRSF" id="PIRSF012526">
    <property type="entry name" value="CYTH_UCP012526"/>
    <property type="match status" value="1"/>
</dbReference>
<protein>
    <recommendedName>
        <fullName evidence="1">CYTH domain-containing protein</fullName>
    </recommendedName>
</protein>
<sequence>MQQLEIEFKNLLTKEEFERIKGLFSFQPADFKLQENTYFDTKDFALKKMGCALRIRGKEGKWEWTLKEPAAGGLLETTEKLTPDAAAQIAGQGRFPDGQLAGRLKELGIEPARLRPFGKLKTWRAEKNYNNGLLVLDHSVYLNKEDFELEYETGDPVSGERDFQQLLERCRIPRRKTENKIMRFYKEWIKRNEEL</sequence>
<gene>
    <name evidence="2" type="ORF">B4135_3446</name>
</gene>
<dbReference type="OrthoDB" id="384378at2"/>